<gene>
    <name evidence="2" type="ORF">BCR42DRAFT_422557</name>
</gene>
<comment type="caution">
    <text evidence="2">The sequence shown here is derived from an EMBL/GenBank/DDBJ whole genome shotgun (WGS) entry which is preliminary data.</text>
</comment>
<dbReference type="Proteomes" id="UP000193560">
    <property type="component" value="Unassembled WGS sequence"/>
</dbReference>
<sequence length="593" mass="66306">MANIDALTEEWVKKLHFQNRVDLNLQTPTSGDSMKVEVGDIPPEHLPGSEQPHLANAIDSTSQLDTAIQHGRSHSIPVNDSYLSSIVSDQPKTAATIPNAHDNTLKASGTCQNASDCECYKCQRQRRRTGTRSRTIPIEPSLTTLNNSSVSLEQRSHKPRQQHNHQYSLDQKPPAPTFKSQGKELLISDCSATSSPEQQPTTSHSPQVSGTGSFIQRKRPSNISYERHLPRPTYSELDSIYRGQLQQQHHHLDKTLEAEITKSQNLQPQHNTDSYEISWQDEAGDDILPSLRTFQTIFEEKPHGSEGLSDLLESKTQELKIRNMQEKDQHDGMDQRTEPNRPPKLNDCLTLSYRNGTQHTQLTLYHTMKLKRSEDRMAAYDKALQHCIHADSGLYLWIKNQANQPFPNITASKHRPNFTLKKSTYRSILHLAGRKQKSTAEDLGSKTAKLANIPSSSSDSIINGCTVTPVDILSTTATTTNAMKHIVSVDKRNLASSDLEPSRISKPGKLWSSLGRKTSKTLCTASIDSVEKIYHPPASIKETSGSFEESLDDLCNIMTHVDRSVLKMYLEQSNGDYMKTLSVIRGEVTSGKL</sequence>
<feature type="region of interest" description="Disordered" evidence="1">
    <location>
        <begin position="324"/>
        <end position="345"/>
    </location>
</feature>
<evidence type="ECO:0000313" key="2">
    <source>
        <dbReference type="EMBL" id="ORZ10528.1"/>
    </source>
</evidence>
<reference evidence="2 3" key="1">
    <citation type="submission" date="2016-07" db="EMBL/GenBank/DDBJ databases">
        <title>Pervasive Adenine N6-methylation of Active Genes in Fungi.</title>
        <authorList>
            <consortium name="DOE Joint Genome Institute"/>
            <person name="Mondo S.J."/>
            <person name="Dannebaum R.O."/>
            <person name="Kuo R.C."/>
            <person name="Labutti K."/>
            <person name="Haridas S."/>
            <person name="Kuo A."/>
            <person name="Salamov A."/>
            <person name="Ahrendt S.R."/>
            <person name="Lipzen A."/>
            <person name="Sullivan W."/>
            <person name="Andreopoulos W.B."/>
            <person name="Clum A."/>
            <person name="Lindquist E."/>
            <person name="Daum C."/>
            <person name="Ramamoorthy G.K."/>
            <person name="Gryganskyi A."/>
            <person name="Culley D."/>
            <person name="Magnuson J.K."/>
            <person name="James T.Y."/>
            <person name="O'Malley M.A."/>
            <person name="Stajich J.E."/>
            <person name="Spatafora J.W."/>
            <person name="Visel A."/>
            <person name="Grigoriev I.V."/>
        </authorList>
    </citation>
    <scope>NUCLEOTIDE SEQUENCE [LARGE SCALE GENOMIC DNA]</scope>
    <source>
        <strain evidence="2 3">NRRL 1336</strain>
    </source>
</reference>
<feature type="region of interest" description="Disordered" evidence="1">
    <location>
        <begin position="191"/>
        <end position="230"/>
    </location>
</feature>
<dbReference type="EMBL" id="MCGE01000024">
    <property type="protein sequence ID" value="ORZ10528.1"/>
    <property type="molecule type" value="Genomic_DNA"/>
</dbReference>
<protein>
    <submittedName>
        <fullName evidence="2">Uncharacterized protein</fullName>
    </submittedName>
</protein>
<feature type="region of interest" description="Disordered" evidence="1">
    <location>
        <begin position="124"/>
        <end position="179"/>
    </location>
</feature>
<feature type="compositionally biased region" description="Low complexity" evidence="1">
    <location>
        <begin position="141"/>
        <end position="152"/>
    </location>
</feature>
<evidence type="ECO:0000313" key="3">
    <source>
        <dbReference type="Proteomes" id="UP000193560"/>
    </source>
</evidence>
<dbReference type="AlphaFoldDB" id="A0A1X2I8B8"/>
<proteinExistence type="predicted"/>
<organism evidence="2 3">
    <name type="scientific">Absidia repens</name>
    <dbReference type="NCBI Taxonomy" id="90262"/>
    <lineage>
        <taxon>Eukaryota</taxon>
        <taxon>Fungi</taxon>
        <taxon>Fungi incertae sedis</taxon>
        <taxon>Mucoromycota</taxon>
        <taxon>Mucoromycotina</taxon>
        <taxon>Mucoromycetes</taxon>
        <taxon>Mucorales</taxon>
        <taxon>Cunninghamellaceae</taxon>
        <taxon>Absidia</taxon>
    </lineage>
</organism>
<accession>A0A1X2I8B8</accession>
<dbReference type="OrthoDB" id="2401156at2759"/>
<name>A0A1X2I8B8_9FUNG</name>
<evidence type="ECO:0000256" key="1">
    <source>
        <dbReference type="SAM" id="MobiDB-lite"/>
    </source>
</evidence>
<keyword evidence="3" id="KW-1185">Reference proteome</keyword>
<feature type="compositionally biased region" description="Polar residues" evidence="1">
    <location>
        <begin position="191"/>
        <end position="214"/>
    </location>
</feature>
<feature type="compositionally biased region" description="Basic and acidic residues" evidence="1">
    <location>
        <begin position="324"/>
        <end position="341"/>
    </location>
</feature>